<evidence type="ECO:0000256" key="4">
    <source>
        <dbReference type="ARBA" id="ARBA00022448"/>
    </source>
</evidence>
<dbReference type="EMBL" id="HQ896036">
    <property type="protein sequence ID" value="ADZ10835.1"/>
    <property type="molecule type" value="Genomic_DNA"/>
</dbReference>
<dbReference type="Pfam" id="PF00361">
    <property type="entry name" value="Proton_antipo_M"/>
    <property type="match status" value="1"/>
</dbReference>
<comment type="catalytic activity">
    <reaction evidence="15 16">
        <text>a ubiquinone + NADH + 5 H(+)(in) = a ubiquinol + NAD(+) + 4 H(+)(out)</text>
        <dbReference type="Rhea" id="RHEA:29091"/>
        <dbReference type="Rhea" id="RHEA-COMP:9565"/>
        <dbReference type="Rhea" id="RHEA-COMP:9566"/>
        <dbReference type="ChEBI" id="CHEBI:15378"/>
        <dbReference type="ChEBI" id="CHEBI:16389"/>
        <dbReference type="ChEBI" id="CHEBI:17976"/>
        <dbReference type="ChEBI" id="CHEBI:57540"/>
        <dbReference type="ChEBI" id="CHEBI:57945"/>
        <dbReference type="EC" id="7.1.1.2"/>
    </reaction>
</comment>
<feature type="transmembrane region" description="Helical" evidence="16">
    <location>
        <begin position="172"/>
        <end position="190"/>
    </location>
</feature>
<dbReference type="GeneID" id="10322750"/>
<evidence type="ECO:0000256" key="1">
    <source>
        <dbReference type="ARBA" id="ARBA00004448"/>
    </source>
</evidence>
<feature type="transmembrane region" description="Helical" evidence="16">
    <location>
        <begin position="402"/>
        <end position="423"/>
    </location>
</feature>
<dbReference type="EC" id="7.1.1.2" evidence="2 16"/>
<dbReference type="InterPro" id="IPR010934">
    <property type="entry name" value="NADH_DH_su5_C"/>
</dbReference>
<feature type="transmembrane region" description="Helical" evidence="16">
    <location>
        <begin position="38"/>
        <end position="56"/>
    </location>
</feature>
<dbReference type="PANTHER" id="PTHR42829">
    <property type="entry name" value="NADH-UBIQUINONE OXIDOREDUCTASE CHAIN 5"/>
    <property type="match status" value="1"/>
</dbReference>
<evidence type="ECO:0000256" key="9">
    <source>
        <dbReference type="ARBA" id="ARBA00022982"/>
    </source>
</evidence>
<dbReference type="PRINTS" id="PR01434">
    <property type="entry name" value="NADHDHGNASE5"/>
</dbReference>
<evidence type="ECO:0000256" key="10">
    <source>
        <dbReference type="ARBA" id="ARBA00022989"/>
    </source>
</evidence>
<dbReference type="Pfam" id="PF06455">
    <property type="entry name" value="NADH5_C"/>
    <property type="match status" value="1"/>
</dbReference>
<feature type="domain" description="NADH:quinone oxidoreductase/Mrp antiporter transmembrane" evidence="17">
    <location>
        <begin position="134"/>
        <end position="416"/>
    </location>
</feature>
<keyword evidence="5" id="KW-0679">Respiratory chain</keyword>
<dbReference type="Pfam" id="PF00662">
    <property type="entry name" value="Proton_antipo_N"/>
    <property type="match status" value="1"/>
</dbReference>
<geneLocation type="mitochondrion" evidence="20"/>
<keyword evidence="6 16" id="KW-0812">Transmembrane</keyword>
<dbReference type="InterPro" id="IPR003945">
    <property type="entry name" value="NU5C-like"/>
</dbReference>
<evidence type="ECO:0000256" key="6">
    <source>
        <dbReference type="ARBA" id="ARBA00022692"/>
    </source>
</evidence>
<dbReference type="GO" id="GO:0003954">
    <property type="term" value="F:NADH dehydrogenase activity"/>
    <property type="evidence" value="ECO:0007669"/>
    <property type="project" value="TreeGrafter"/>
</dbReference>
<keyword evidence="12 16" id="KW-0830">Ubiquinone</keyword>
<dbReference type="NCBIfam" id="TIGR01974">
    <property type="entry name" value="NDH_I_L"/>
    <property type="match status" value="1"/>
</dbReference>
<keyword evidence="9" id="KW-0249">Electron transport</keyword>
<feature type="transmembrane region" description="Helical" evidence="16">
    <location>
        <begin position="370"/>
        <end position="390"/>
    </location>
</feature>
<evidence type="ECO:0000256" key="16">
    <source>
        <dbReference type="RuleBase" id="RU003404"/>
    </source>
</evidence>
<feature type="transmembrane region" description="Helical" evidence="16">
    <location>
        <begin position="6"/>
        <end position="26"/>
    </location>
</feature>
<dbReference type="InterPro" id="IPR001516">
    <property type="entry name" value="Proton_antipo_N"/>
</dbReference>
<comment type="function">
    <text evidence="16">Core subunit of the mitochondrial membrane respiratory chain NADH dehydrogenase (Complex I) which catalyzes electron transfer from NADH through the respiratory chain, using ubiquinone as an electron acceptor. Essential for the catalytic activity and assembly of complex I.</text>
</comment>
<feature type="transmembrane region" description="Helical" evidence="16">
    <location>
        <begin position="582"/>
        <end position="602"/>
    </location>
</feature>
<dbReference type="GO" id="GO:0008137">
    <property type="term" value="F:NADH dehydrogenase (ubiquinone) activity"/>
    <property type="evidence" value="ECO:0007669"/>
    <property type="project" value="UniProtKB-EC"/>
</dbReference>
<evidence type="ECO:0000256" key="2">
    <source>
        <dbReference type="ARBA" id="ARBA00012944"/>
    </source>
</evidence>
<evidence type="ECO:0000256" key="3">
    <source>
        <dbReference type="ARBA" id="ARBA00021096"/>
    </source>
</evidence>
<evidence type="ECO:0000256" key="14">
    <source>
        <dbReference type="ARBA" id="ARBA00023136"/>
    </source>
</evidence>
<keyword evidence="7" id="KW-0999">Mitochondrion inner membrane</keyword>
<evidence type="ECO:0000256" key="5">
    <source>
        <dbReference type="ARBA" id="ARBA00022660"/>
    </source>
</evidence>
<reference evidence="20" key="1">
    <citation type="submission" date="2011-01" db="EMBL/GenBank/DDBJ databases">
        <title>Characterization of the complete mitogenome of Gallinula chloropus.</title>
        <authorList>
            <person name="Kan X.-Z."/>
            <person name="Li X.-F."/>
        </authorList>
    </citation>
    <scope>NUCLEOTIDE SEQUENCE</scope>
</reference>
<feature type="transmembrane region" description="Helical" evidence="16">
    <location>
        <begin position="240"/>
        <end position="260"/>
    </location>
</feature>
<evidence type="ECO:0000259" key="18">
    <source>
        <dbReference type="Pfam" id="PF00662"/>
    </source>
</evidence>
<dbReference type="AlphaFoldDB" id="F1DS71"/>
<evidence type="ECO:0000256" key="13">
    <source>
        <dbReference type="ARBA" id="ARBA00023128"/>
    </source>
</evidence>
<feature type="transmembrane region" description="Helical" evidence="16">
    <location>
        <begin position="85"/>
        <end position="105"/>
    </location>
</feature>
<protein>
    <recommendedName>
        <fullName evidence="3 16">NADH-ubiquinone oxidoreductase chain 5</fullName>
        <ecNumber evidence="2 16">7.1.1.2</ecNumber>
    </recommendedName>
</protein>
<evidence type="ECO:0000256" key="11">
    <source>
        <dbReference type="ARBA" id="ARBA00023027"/>
    </source>
</evidence>
<feature type="domain" description="NADH-Ubiquinone oxidoreductase (complex I) chain 5 N-terminal" evidence="18">
    <location>
        <begin position="68"/>
        <end position="118"/>
    </location>
</feature>
<evidence type="ECO:0000259" key="17">
    <source>
        <dbReference type="Pfam" id="PF00361"/>
    </source>
</evidence>
<keyword evidence="13 16" id="KW-0496">Mitochondrion</keyword>
<feature type="transmembrane region" description="Helical" evidence="16">
    <location>
        <begin position="487"/>
        <end position="506"/>
    </location>
</feature>
<keyword evidence="10 16" id="KW-1133">Transmembrane helix</keyword>
<evidence type="ECO:0000256" key="7">
    <source>
        <dbReference type="ARBA" id="ARBA00022792"/>
    </source>
</evidence>
<gene>
    <name evidence="20" type="primary">ND5</name>
</gene>
<dbReference type="RefSeq" id="YP_004300380.1">
    <property type="nucleotide sequence ID" value="NC_015236.1"/>
</dbReference>
<name>F1DS71_GALCH</name>
<feature type="transmembrane region" description="Helical" evidence="16">
    <location>
        <begin position="300"/>
        <end position="320"/>
    </location>
</feature>
<feature type="transmembrane region" description="Helical" evidence="16">
    <location>
        <begin position="453"/>
        <end position="472"/>
    </location>
</feature>
<feature type="transmembrane region" description="Helical" evidence="16">
    <location>
        <begin position="117"/>
        <end position="134"/>
    </location>
</feature>
<feature type="transmembrane region" description="Helical" evidence="16">
    <location>
        <begin position="272"/>
        <end position="293"/>
    </location>
</feature>
<evidence type="ECO:0000256" key="12">
    <source>
        <dbReference type="ARBA" id="ARBA00023075"/>
    </source>
</evidence>
<keyword evidence="11 16" id="KW-0520">NAD</keyword>
<dbReference type="PANTHER" id="PTHR42829:SF2">
    <property type="entry name" value="NADH-UBIQUINONE OXIDOREDUCTASE CHAIN 5"/>
    <property type="match status" value="1"/>
</dbReference>
<dbReference type="GO" id="GO:0005743">
    <property type="term" value="C:mitochondrial inner membrane"/>
    <property type="evidence" value="ECO:0007669"/>
    <property type="project" value="UniProtKB-SubCell"/>
</dbReference>
<feature type="domain" description="NADH dehydrogenase subunit 5 C-terminal" evidence="19">
    <location>
        <begin position="421"/>
        <end position="602"/>
    </location>
</feature>
<dbReference type="GO" id="GO:0015990">
    <property type="term" value="P:electron transport coupled proton transport"/>
    <property type="evidence" value="ECO:0007669"/>
    <property type="project" value="TreeGrafter"/>
</dbReference>
<dbReference type="InterPro" id="IPR018393">
    <property type="entry name" value="NADHpl_OxRdtase_5_subgr"/>
</dbReference>
<feature type="transmembrane region" description="Helical" evidence="16">
    <location>
        <begin position="140"/>
        <end position="160"/>
    </location>
</feature>
<keyword evidence="8" id="KW-1278">Translocase</keyword>
<proteinExistence type="inferred from homology"/>
<sequence length="603" mass="66718">METMLSTLILITLTTLTMPLLLPLLSKKLKSTPTIITHTVKIAFMTSLLPMMLFIHSNTECITSYWEWKIIMNFKIPLSLKMDQYSMTFFPIALFVTWSILQFAMWYMSSEPHINKFFSYLLMFLIAMLTLTVANNMFLLFIGWEGVGIMSFLLIGWWQGRAEANTAALQAVLYNRIGDIGLILSMMWLASTTNTWEIQQNFSQMHTPTLPLLGLILAATGKSAQFGLHPWLPAAMEGPTPVSALLHSSTMVVAGIFLLVRTHPMLTNNTTALTLCLGLGALSTLFAATCALTQNDIKKIIAFSTSSQLGLMMVTIGLNLPQLAFLHISTHAFFKAMLFLCSGSIIHNLNGEQDIRKMGGLQKLLPTTTACFTIGNLALMGTPFLAGFYSKDLIIENLNTSYLNTWALLLTLLATTFTATYTLRMTLMVQTGHTRTTVITPMNENNPKIINPITRLALGSILAGSLITSYILPNKTPPMTMPITTKTAALTITVLGIILALEITSLTHTLTKPKQNIYQNFSSSLGYFNSLIHRLVTTKLLNNGQNLATHLIDLSWYKKAGPEGLANLQLTMTKASAITHTGLIKTYLESFALSILIILLYMN</sequence>
<evidence type="ECO:0000256" key="8">
    <source>
        <dbReference type="ARBA" id="ARBA00022967"/>
    </source>
</evidence>
<keyword evidence="14 16" id="KW-0472">Membrane</keyword>
<dbReference type="GO" id="GO:0042773">
    <property type="term" value="P:ATP synthesis coupled electron transport"/>
    <property type="evidence" value="ECO:0007669"/>
    <property type="project" value="InterPro"/>
</dbReference>
<evidence type="ECO:0000259" key="19">
    <source>
        <dbReference type="Pfam" id="PF06455"/>
    </source>
</evidence>
<accession>F1DS71</accession>
<dbReference type="InterPro" id="IPR001750">
    <property type="entry name" value="ND/Mrp_TM"/>
</dbReference>
<comment type="similarity">
    <text evidence="16">Belongs to the complex I subunit 5 family.</text>
</comment>
<comment type="subcellular location">
    <subcellularLocation>
        <location evidence="1">Mitochondrion inner membrane</location>
        <topology evidence="1">Multi-pass membrane protein</topology>
    </subcellularLocation>
</comment>
<dbReference type="CTD" id="4540"/>
<keyword evidence="4 16" id="KW-0813">Transport</keyword>
<evidence type="ECO:0000313" key="20">
    <source>
        <dbReference type="EMBL" id="ADZ10835.1"/>
    </source>
</evidence>
<organism evidence="20">
    <name type="scientific">Gallinula chloropus</name>
    <name type="common">Common moorhen</name>
    <dbReference type="NCBI Taxonomy" id="9123"/>
    <lineage>
        <taxon>Eukaryota</taxon>
        <taxon>Metazoa</taxon>
        <taxon>Chordata</taxon>
        <taxon>Craniata</taxon>
        <taxon>Vertebrata</taxon>
        <taxon>Euteleostomi</taxon>
        <taxon>Archelosauria</taxon>
        <taxon>Archosauria</taxon>
        <taxon>Dinosauria</taxon>
        <taxon>Saurischia</taxon>
        <taxon>Theropoda</taxon>
        <taxon>Coelurosauria</taxon>
        <taxon>Aves</taxon>
        <taxon>Neognathae</taxon>
        <taxon>Neoaves</taxon>
        <taxon>Gruiformes</taxon>
        <taxon>Rallidae</taxon>
        <taxon>Gallinula</taxon>
    </lineage>
</organism>
<evidence type="ECO:0000256" key="15">
    <source>
        <dbReference type="ARBA" id="ARBA00049551"/>
    </source>
</evidence>